<dbReference type="PANTHER" id="PTHR30408:SF12">
    <property type="entry name" value="TYPE I RESTRICTION ENZYME MJAVIII SPECIFICITY SUBUNIT"/>
    <property type="match status" value="1"/>
</dbReference>
<reference evidence="1 2" key="1">
    <citation type="submission" date="2019-06" db="EMBL/GenBank/DDBJ databases">
        <title>Complete genome sequence of Methanoculleus chikugoensis strain MG62.</title>
        <authorList>
            <person name="Asakawa S."/>
            <person name="Dianou D."/>
        </authorList>
    </citation>
    <scope>NUCLEOTIDE SEQUENCE [LARGE SCALE GENOMIC DNA]</scope>
    <source>
        <strain evidence="1 2">MG62</strain>
    </source>
</reference>
<name>A0ABM7H8C0_9EURY</name>
<keyword evidence="2" id="KW-1185">Reference proteome</keyword>
<dbReference type="PANTHER" id="PTHR30408">
    <property type="entry name" value="TYPE-1 RESTRICTION ENZYME ECOKI SPECIFICITY PROTEIN"/>
    <property type="match status" value="1"/>
</dbReference>
<dbReference type="InterPro" id="IPR052021">
    <property type="entry name" value="Type-I_RS_S_subunit"/>
</dbReference>
<dbReference type="EMBL" id="AP019781">
    <property type="protein sequence ID" value="BBL69066.1"/>
    <property type="molecule type" value="Genomic_DNA"/>
</dbReference>
<proteinExistence type="predicted"/>
<sequence>MHSMHSANMDSKARRGAVVVPLKSLLETKITGLSSYYLKPDKGDPTVDIPLVNMGDIVDGAINAGTVKKATVRRTGKLESDTILPGDVILTLRAQPFRAAIAGPDVAGAALSANLVGLRCSDLIKPEILAAWFNSSAGQRVLVPRAGISTLVGISLKELLQVEVPVPPREQQDLLSRYIALATEHTRILKEEQKLLDSIVDSMINSL</sequence>
<gene>
    <name evidence="1" type="ORF">MchiMG62_22470</name>
</gene>
<dbReference type="Proteomes" id="UP000824969">
    <property type="component" value="Chromosome"/>
</dbReference>
<protein>
    <recommendedName>
        <fullName evidence="3">EcoKI restriction-modification system protein HsdS</fullName>
    </recommendedName>
</protein>
<accession>A0ABM7H8C0</accession>
<evidence type="ECO:0000313" key="2">
    <source>
        <dbReference type="Proteomes" id="UP000824969"/>
    </source>
</evidence>
<organism evidence="1 2">
    <name type="scientific">Methanoculleus chikugoensis</name>
    <dbReference type="NCBI Taxonomy" id="118126"/>
    <lineage>
        <taxon>Archaea</taxon>
        <taxon>Methanobacteriati</taxon>
        <taxon>Methanobacteriota</taxon>
        <taxon>Stenosarchaea group</taxon>
        <taxon>Methanomicrobia</taxon>
        <taxon>Methanomicrobiales</taxon>
        <taxon>Methanomicrobiaceae</taxon>
        <taxon>Methanoculleus</taxon>
    </lineage>
</organism>
<evidence type="ECO:0000313" key="1">
    <source>
        <dbReference type="EMBL" id="BBL69066.1"/>
    </source>
</evidence>
<evidence type="ECO:0008006" key="3">
    <source>
        <dbReference type="Google" id="ProtNLM"/>
    </source>
</evidence>